<dbReference type="SUPFAM" id="SSF51126">
    <property type="entry name" value="Pectin lyase-like"/>
    <property type="match status" value="1"/>
</dbReference>
<feature type="chain" id="PRO_5043056648" description="Pectinesterase" evidence="9">
    <location>
        <begin position="27"/>
        <end position="344"/>
    </location>
</feature>
<dbReference type="STRING" id="4432.A0A1U8A9P5"/>
<gene>
    <name evidence="11" type="primary">LOC104602237</name>
</gene>
<evidence type="ECO:0000256" key="5">
    <source>
        <dbReference type="ARBA" id="ARBA00023085"/>
    </source>
</evidence>
<dbReference type="AlphaFoldDB" id="A0A1U8A9P5"/>
<dbReference type="PROSITE" id="PS00503">
    <property type="entry name" value="PECTINESTERASE_2"/>
    <property type="match status" value="1"/>
</dbReference>
<dbReference type="InterPro" id="IPR033131">
    <property type="entry name" value="Pectinesterase_Asp_AS"/>
</dbReference>
<dbReference type="Proteomes" id="UP000189703">
    <property type="component" value="Unplaced"/>
</dbReference>
<keyword evidence="4 9" id="KW-0378">Hydrolase</keyword>
<reference evidence="11" key="1">
    <citation type="submission" date="2025-08" db="UniProtKB">
        <authorList>
            <consortium name="RefSeq"/>
        </authorList>
    </citation>
    <scope>IDENTIFICATION</scope>
</reference>
<dbReference type="InterPro" id="IPR012334">
    <property type="entry name" value="Pectin_lyas_fold"/>
</dbReference>
<comment type="similarity">
    <text evidence="2">Belongs to the pectinesterase family.</text>
</comment>
<proteinExistence type="inferred from homology"/>
<evidence type="ECO:0000256" key="3">
    <source>
        <dbReference type="ARBA" id="ARBA00013229"/>
    </source>
</evidence>
<dbReference type="FunCoup" id="A0A1U8A9P5">
    <property type="interactions" value="60"/>
</dbReference>
<keyword evidence="9" id="KW-0732">Signal</keyword>
<evidence type="ECO:0000256" key="1">
    <source>
        <dbReference type="ARBA" id="ARBA00005184"/>
    </source>
</evidence>
<dbReference type="InterPro" id="IPR011050">
    <property type="entry name" value="Pectin_lyase_fold/virulence"/>
</dbReference>
<dbReference type="GO" id="GO:0045490">
    <property type="term" value="P:pectin catabolic process"/>
    <property type="evidence" value="ECO:0000318"/>
    <property type="project" value="GO_Central"/>
</dbReference>
<evidence type="ECO:0000256" key="8">
    <source>
        <dbReference type="ARBA" id="ARBA00057335"/>
    </source>
</evidence>
<evidence type="ECO:0000313" key="10">
    <source>
        <dbReference type="Proteomes" id="UP000189703"/>
    </source>
</evidence>
<dbReference type="PANTHER" id="PTHR31321">
    <property type="entry name" value="ACYL-COA THIOESTER HYDROLASE YBHC-RELATED"/>
    <property type="match status" value="1"/>
</dbReference>
<dbReference type="KEGG" id="nnu:104602237"/>
<feature type="signal peptide" evidence="9">
    <location>
        <begin position="1"/>
        <end position="26"/>
    </location>
</feature>
<comment type="catalytic activity">
    <reaction evidence="7 9">
        <text>[(1-&gt;4)-alpha-D-galacturonosyl methyl ester](n) + n H2O = [(1-&gt;4)-alpha-D-galacturonosyl](n) + n methanol + n H(+)</text>
        <dbReference type="Rhea" id="RHEA:22380"/>
        <dbReference type="Rhea" id="RHEA-COMP:14570"/>
        <dbReference type="Rhea" id="RHEA-COMP:14573"/>
        <dbReference type="ChEBI" id="CHEBI:15377"/>
        <dbReference type="ChEBI" id="CHEBI:15378"/>
        <dbReference type="ChEBI" id="CHEBI:17790"/>
        <dbReference type="ChEBI" id="CHEBI:140522"/>
        <dbReference type="ChEBI" id="CHEBI:140523"/>
        <dbReference type="EC" id="3.1.1.11"/>
    </reaction>
</comment>
<evidence type="ECO:0000313" key="11">
    <source>
        <dbReference type="RefSeq" id="XP_010264153.1"/>
    </source>
</evidence>
<dbReference type="FunFam" id="2.160.20.10:FF:000013">
    <property type="entry name" value="Pectinesterase"/>
    <property type="match status" value="1"/>
</dbReference>
<dbReference type="GeneID" id="104602237"/>
<dbReference type="RefSeq" id="XP_010264153.1">
    <property type="nucleotide sequence ID" value="XM_010265851.1"/>
</dbReference>
<evidence type="ECO:0000256" key="9">
    <source>
        <dbReference type="RuleBase" id="RU000589"/>
    </source>
</evidence>
<organism evidence="10 11">
    <name type="scientific">Nelumbo nucifera</name>
    <name type="common">Sacred lotus</name>
    <dbReference type="NCBI Taxonomy" id="4432"/>
    <lineage>
        <taxon>Eukaryota</taxon>
        <taxon>Viridiplantae</taxon>
        <taxon>Streptophyta</taxon>
        <taxon>Embryophyta</taxon>
        <taxon>Tracheophyta</taxon>
        <taxon>Spermatophyta</taxon>
        <taxon>Magnoliopsida</taxon>
        <taxon>Proteales</taxon>
        <taxon>Nelumbonaceae</taxon>
        <taxon>Nelumbo</taxon>
    </lineage>
</organism>
<dbReference type="Gene3D" id="2.160.20.10">
    <property type="entry name" value="Single-stranded right-handed beta-helix, Pectin lyase-like"/>
    <property type="match status" value="1"/>
</dbReference>
<comment type="function">
    <text evidence="8">Acts in the modification of cell walls via demethylesterification of cell wall pectin.</text>
</comment>
<dbReference type="GO" id="GO:0042545">
    <property type="term" value="P:cell wall modification"/>
    <property type="evidence" value="ECO:0007669"/>
    <property type="project" value="UniProtKB-UniRule"/>
</dbReference>
<dbReference type="Pfam" id="PF01095">
    <property type="entry name" value="Pectinesterase"/>
    <property type="match status" value="1"/>
</dbReference>
<dbReference type="PANTHER" id="PTHR31321:SF134">
    <property type="entry name" value="PECTINESTERASE"/>
    <property type="match status" value="1"/>
</dbReference>
<dbReference type="UniPathway" id="UPA00545">
    <property type="reaction ID" value="UER00823"/>
</dbReference>
<keyword evidence="10" id="KW-1185">Reference proteome</keyword>
<evidence type="ECO:0000256" key="7">
    <source>
        <dbReference type="ARBA" id="ARBA00047928"/>
    </source>
</evidence>
<sequence length="344" mass="38184">MASTHQLFLFLFISATILILSGSSRASDCKINAADPSKVAYTITVDTSGSGNFVKIQDAIDSIPSGNDQWIRIFVNSGTYVEKILVPEDKPCILLQGASSRSTRIFWQAHHMTNTSATFTSWAENLVAKDITFQNGYNRPVISANSDDRNRRQAVAAEIIGDKSAFYRCGFIGLQDTLWDVQGRHYFKECYIEGAVDFIFGNGQTIYEKCYLNVSAGNLRYSNDLPGFVTAQGRFSADEPTGFVFNMCALSGTGLVYLGRAYGPYSRVIFHNTAMSGIVVPEGWDAWNYKGQEDRFTYAEANCRGPGSITSNRVAWEKKLSRSELRALTSLSFIDQEGWLSKQP</sequence>
<dbReference type="EC" id="3.1.1.11" evidence="3 9"/>
<accession>A0A1U8A9P5</accession>
<keyword evidence="6" id="KW-0325">Glycoprotein</keyword>
<dbReference type="InterPro" id="IPR000070">
    <property type="entry name" value="Pectinesterase_cat"/>
</dbReference>
<evidence type="ECO:0000256" key="2">
    <source>
        <dbReference type="ARBA" id="ARBA00008891"/>
    </source>
</evidence>
<dbReference type="OMA" id="MPGLFIF"/>
<dbReference type="GO" id="GO:0030599">
    <property type="term" value="F:pectinesterase activity"/>
    <property type="evidence" value="ECO:0000318"/>
    <property type="project" value="GO_Central"/>
</dbReference>
<dbReference type="OrthoDB" id="2019149at2759"/>
<evidence type="ECO:0000256" key="6">
    <source>
        <dbReference type="ARBA" id="ARBA00023180"/>
    </source>
</evidence>
<keyword evidence="5 9" id="KW-0063">Aspartyl esterase</keyword>
<dbReference type="eggNOG" id="ENOG502QVK0">
    <property type="taxonomic scope" value="Eukaryota"/>
</dbReference>
<comment type="pathway">
    <text evidence="1 9">Glycan metabolism; pectin degradation; 2-dehydro-3-deoxy-D-gluconate from pectin: step 1/5.</text>
</comment>
<protein>
    <recommendedName>
        <fullName evidence="3 9">Pectinesterase</fullName>
        <ecNumber evidence="3 9">3.1.1.11</ecNumber>
    </recommendedName>
</protein>
<name>A0A1U8A9P5_NELNU</name>
<evidence type="ECO:0000256" key="4">
    <source>
        <dbReference type="ARBA" id="ARBA00022801"/>
    </source>
</evidence>